<protein>
    <submittedName>
        <fullName evidence="1">Uncharacterized protein</fullName>
    </submittedName>
</protein>
<keyword evidence="2" id="KW-1185">Reference proteome</keyword>
<name>A0AAV5LX51_9ROSI</name>
<dbReference type="AlphaFoldDB" id="A0AAV5LX51"/>
<evidence type="ECO:0000313" key="1">
    <source>
        <dbReference type="EMBL" id="GKV42040.1"/>
    </source>
</evidence>
<dbReference type="Proteomes" id="UP001054252">
    <property type="component" value="Unassembled WGS sequence"/>
</dbReference>
<organism evidence="1 2">
    <name type="scientific">Rubroshorea leprosula</name>
    <dbReference type="NCBI Taxonomy" id="152421"/>
    <lineage>
        <taxon>Eukaryota</taxon>
        <taxon>Viridiplantae</taxon>
        <taxon>Streptophyta</taxon>
        <taxon>Embryophyta</taxon>
        <taxon>Tracheophyta</taxon>
        <taxon>Spermatophyta</taxon>
        <taxon>Magnoliopsida</taxon>
        <taxon>eudicotyledons</taxon>
        <taxon>Gunneridae</taxon>
        <taxon>Pentapetalae</taxon>
        <taxon>rosids</taxon>
        <taxon>malvids</taxon>
        <taxon>Malvales</taxon>
        <taxon>Dipterocarpaceae</taxon>
        <taxon>Rubroshorea</taxon>
    </lineage>
</organism>
<dbReference type="EMBL" id="BPVZ01000155">
    <property type="protein sequence ID" value="GKV42040.1"/>
    <property type="molecule type" value="Genomic_DNA"/>
</dbReference>
<sequence>MGYFSMGYDGFDRNHHQKLQRSWLKKFGSFLPSSEMQMLGDYLKHDLELLDGSDLDEYRLRGASAAARHALTMAKLKREKAHRLMFRADAAVHKAVFAVMTVVAVKASYMESNDNPNGDEKDDLMRKLIRALSCGIEEYSRHCHCFCLLVLPFLVMVAWSPC</sequence>
<gene>
    <name evidence="1" type="ORF">SLEP1_g49496</name>
</gene>
<accession>A0AAV5LX51</accession>
<proteinExistence type="predicted"/>
<reference evidence="1 2" key="1">
    <citation type="journal article" date="2021" name="Commun. Biol.">
        <title>The genome of Shorea leprosula (Dipterocarpaceae) highlights the ecological relevance of drought in aseasonal tropical rainforests.</title>
        <authorList>
            <person name="Ng K.K.S."/>
            <person name="Kobayashi M.J."/>
            <person name="Fawcett J.A."/>
            <person name="Hatakeyama M."/>
            <person name="Paape T."/>
            <person name="Ng C.H."/>
            <person name="Ang C.C."/>
            <person name="Tnah L.H."/>
            <person name="Lee C.T."/>
            <person name="Nishiyama T."/>
            <person name="Sese J."/>
            <person name="O'Brien M.J."/>
            <person name="Copetti D."/>
            <person name="Mohd Noor M.I."/>
            <person name="Ong R.C."/>
            <person name="Putra M."/>
            <person name="Sireger I.Z."/>
            <person name="Indrioko S."/>
            <person name="Kosugi Y."/>
            <person name="Izuno A."/>
            <person name="Isagi Y."/>
            <person name="Lee S.L."/>
            <person name="Shimizu K.K."/>
        </authorList>
    </citation>
    <scope>NUCLEOTIDE SEQUENCE [LARGE SCALE GENOMIC DNA]</scope>
    <source>
        <strain evidence="1">214</strain>
    </source>
</reference>
<comment type="caution">
    <text evidence="1">The sequence shown here is derived from an EMBL/GenBank/DDBJ whole genome shotgun (WGS) entry which is preliminary data.</text>
</comment>
<evidence type="ECO:0000313" key="2">
    <source>
        <dbReference type="Proteomes" id="UP001054252"/>
    </source>
</evidence>